<organism evidence="1 2">
    <name type="scientific">Mycena metata</name>
    <dbReference type="NCBI Taxonomy" id="1033252"/>
    <lineage>
        <taxon>Eukaryota</taxon>
        <taxon>Fungi</taxon>
        <taxon>Dikarya</taxon>
        <taxon>Basidiomycota</taxon>
        <taxon>Agaricomycotina</taxon>
        <taxon>Agaricomycetes</taxon>
        <taxon>Agaricomycetidae</taxon>
        <taxon>Agaricales</taxon>
        <taxon>Marasmiineae</taxon>
        <taxon>Mycenaceae</taxon>
        <taxon>Mycena</taxon>
    </lineage>
</organism>
<name>A0AAD7NKJ3_9AGAR</name>
<accession>A0AAD7NKJ3</accession>
<reference evidence="1" key="1">
    <citation type="submission" date="2023-03" db="EMBL/GenBank/DDBJ databases">
        <title>Massive genome expansion in bonnet fungi (Mycena s.s.) driven by repeated elements and novel gene families across ecological guilds.</title>
        <authorList>
            <consortium name="Lawrence Berkeley National Laboratory"/>
            <person name="Harder C.B."/>
            <person name="Miyauchi S."/>
            <person name="Viragh M."/>
            <person name="Kuo A."/>
            <person name="Thoen E."/>
            <person name="Andreopoulos B."/>
            <person name="Lu D."/>
            <person name="Skrede I."/>
            <person name="Drula E."/>
            <person name="Henrissat B."/>
            <person name="Morin E."/>
            <person name="Kohler A."/>
            <person name="Barry K."/>
            <person name="LaButti K."/>
            <person name="Morin E."/>
            <person name="Salamov A."/>
            <person name="Lipzen A."/>
            <person name="Mereny Z."/>
            <person name="Hegedus B."/>
            <person name="Baldrian P."/>
            <person name="Stursova M."/>
            <person name="Weitz H."/>
            <person name="Taylor A."/>
            <person name="Grigoriev I.V."/>
            <person name="Nagy L.G."/>
            <person name="Martin F."/>
            <person name="Kauserud H."/>
        </authorList>
    </citation>
    <scope>NUCLEOTIDE SEQUENCE</scope>
    <source>
        <strain evidence="1">CBHHK182m</strain>
    </source>
</reference>
<sequence length="205" mass="22966">MTIPRLPTLSRPQCVALLTTLDLGDRLTVLNISANCNFGLTELLVFLRHHRNLAKVTLNSGAISAPAVALDPQLQPHSGRIRILDAPAAYLPLILPYLAHSVADLNISSTTNPIELTRAFASHRDVEAAEAPLRKITRLLLYAQFNYRATDAQRISRWLTRFPDLLTLELHCRTSVPVLAQADLAELMARDRTWRWNGVHFRSYG</sequence>
<dbReference type="EMBL" id="JARKIB010000028">
    <property type="protein sequence ID" value="KAJ7764260.1"/>
    <property type="molecule type" value="Genomic_DNA"/>
</dbReference>
<keyword evidence="2" id="KW-1185">Reference proteome</keyword>
<evidence type="ECO:0000313" key="1">
    <source>
        <dbReference type="EMBL" id="KAJ7764260.1"/>
    </source>
</evidence>
<evidence type="ECO:0000313" key="2">
    <source>
        <dbReference type="Proteomes" id="UP001215598"/>
    </source>
</evidence>
<dbReference type="Proteomes" id="UP001215598">
    <property type="component" value="Unassembled WGS sequence"/>
</dbReference>
<proteinExistence type="predicted"/>
<gene>
    <name evidence="1" type="ORF">B0H16DRAFT_1718200</name>
</gene>
<dbReference type="AlphaFoldDB" id="A0AAD7NKJ3"/>
<protein>
    <submittedName>
        <fullName evidence="1">Uncharacterized protein</fullName>
    </submittedName>
</protein>
<comment type="caution">
    <text evidence="1">The sequence shown here is derived from an EMBL/GenBank/DDBJ whole genome shotgun (WGS) entry which is preliminary data.</text>
</comment>